<dbReference type="InterPro" id="IPR027417">
    <property type="entry name" value="P-loop_NTPase"/>
</dbReference>
<accession>A0ABP7TYU1</accession>
<comment type="caution">
    <text evidence="1">The sequence shown here is derived from an EMBL/GenBank/DDBJ whole genome shotgun (WGS) entry which is preliminary data.</text>
</comment>
<dbReference type="SUPFAM" id="SSF52540">
    <property type="entry name" value="P-loop containing nucleoside triphosphate hydrolases"/>
    <property type="match status" value="1"/>
</dbReference>
<gene>
    <name evidence="1" type="ORF">GCM10022409_16790</name>
</gene>
<protein>
    <recommendedName>
        <fullName evidence="3">AAA+ ATPase domain-containing protein</fullName>
    </recommendedName>
</protein>
<reference evidence="2" key="1">
    <citation type="journal article" date="2019" name="Int. J. Syst. Evol. Microbiol.">
        <title>The Global Catalogue of Microorganisms (GCM) 10K type strain sequencing project: providing services to taxonomists for standard genome sequencing and annotation.</title>
        <authorList>
            <consortium name="The Broad Institute Genomics Platform"/>
            <consortium name="The Broad Institute Genome Sequencing Center for Infectious Disease"/>
            <person name="Wu L."/>
            <person name="Ma J."/>
        </authorList>
    </citation>
    <scope>NUCLEOTIDE SEQUENCE [LARGE SCALE GENOMIC DNA]</scope>
    <source>
        <strain evidence="2">JCM 17225</strain>
    </source>
</reference>
<name>A0ABP7TYU1_9BACT</name>
<evidence type="ECO:0000313" key="1">
    <source>
        <dbReference type="EMBL" id="GAA4033113.1"/>
    </source>
</evidence>
<proteinExistence type="predicted"/>
<dbReference type="Proteomes" id="UP001501469">
    <property type="component" value="Unassembled WGS sequence"/>
</dbReference>
<dbReference type="EMBL" id="BAABDK010000013">
    <property type="protein sequence ID" value="GAA4033113.1"/>
    <property type="molecule type" value="Genomic_DNA"/>
</dbReference>
<evidence type="ECO:0008006" key="3">
    <source>
        <dbReference type="Google" id="ProtNLM"/>
    </source>
</evidence>
<sequence length="468" mass="53570">MKFLESLLNKVFKKKIKQFNIKEVFTPSTSAKLTFVERKDIDSQINKALLIPGMQLVVYGHSGSGKTTIIQNILSSKTKRYIVTNCILDTSIGEIILDAFDKLNPYYTSEKTEKDTAKIGLDLKSSYLTLESTIKSELTYEYAEKKQRLLPTQLTPQRLAEFLGAAEVTWIIEDFHKVAIAERQKLSQILKIFVDVSNRYPGSKTIAIGAVGTAREIVNYDSELNNRIAEIHVPLMSNGELEDIMIKGENLLNVDFEPKVHKDIIQFSSSLASICHHLCFSMCYSNGVTDTQLVKRVFKPEDLRGAILDYLKQNSDSFKETLDRALKSRDGNFDKTKPILSAFCISSKQELSKDDILNYKNNKNLYGKKVIQYLNLLTTVDYGEIIRFDENSGMYFFSNPFLKAYASMQFSEDEKHNKPIQLQQAREQARMEEVYSILKRMYFEQGETKMRARRIPPNKIPNRKSAGK</sequence>
<dbReference type="Gene3D" id="3.40.50.300">
    <property type="entry name" value="P-loop containing nucleotide triphosphate hydrolases"/>
    <property type="match status" value="1"/>
</dbReference>
<keyword evidence="2" id="KW-1185">Reference proteome</keyword>
<evidence type="ECO:0000313" key="2">
    <source>
        <dbReference type="Proteomes" id="UP001501469"/>
    </source>
</evidence>
<organism evidence="1 2">
    <name type="scientific">Hymenobacter glaciei</name>
    <dbReference type="NCBI Taxonomy" id="877209"/>
    <lineage>
        <taxon>Bacteria</taxon>
        <taxon>Pseudomonadati</taxon>
        <taxon>Bacteroidota</taxon>
        <taxon>Cytophagia</taxon>
        <taxon>Cytophagales</taxon>
        <taxon>Hymenobacteraceae</taxon>
        <taxon>Hymenobacter</taxon>
    </lineage>
</organism>